<proteinExistence type="predicted"/>
<evidence type="ECO:0000313" key="3">
    <source>
        <dbReference type="Proteomes" id="UP001458880"/>
    </source>
</evidence>
<dbReference type="Proteomes" id="UP001458880">
    <property type="component" value="Unassembled WGS sequence"/>
</dbReference>
<feature type="region of interest" description="Disordered" evidence="1">
    <location>
        <begin position="138"/>
        <end position="157"/>
    </location>
</feature>
<dbReference type="GO" id="GO:0071897">
    <property type="term" value="P:DNA biosynthetic process"/>
    <property type="evidence" value="ECO:0007669"/>
    <property type="project" value="UniProtKB-ARBA"/>
</dbReference>
<evidence type="ECO:0008006" key="4">
    <source>
        <dbReference type="Google" id="ProtNLM"/>
    </source>
</evidence>
<dbReference type="EMBL" id="JASPKY010000258">
    <property type="protein sequence ID" value="KAK9712744.1"/>
    <property type="molecule type" value="Genomic_DNA"/>
</dbReference>
<accession>A0AAW1K4Q5</accession>
<name>A0AAW1K4Q5_POPJA</name>
<gene>
    <name evidence="2" type="ORF">QE152_g24736</name>
</gene>
<dbReference type="SUPFAM" id="SSF56672">
    <property type="entry name" value="DNA/RNA polymerases"/>
    <property type="match status" value="1"/>
</dbReference>
<keyword evidence="3" id="KW-1185">Reference proteome</keyword>
<sequence length="157" mass="18275">MSVISAKLPSNFVSVYMDDLLIPSKEGLTLNLKKCHFLQENVEYLGFELDAKGVRPGERKTEAVKNFKRPENVREVRQFLWLTGFFRRFIQNYATIARPLTLLTRKETLWKWEDEQEKAFEHLKQSLSERPVLALYNPDAGNGKTNKRKLSNISSNL</sequence>
<comment type="caution">
    <text evidence="2">The sequence shown here is derived from an EMBL/GenBank/DDBJ whole genome shotgun (WGS) entry which is preliminary data.</text>
</comment>
<protein>
    <recommendedName>
        <fullName evidence="4">Reverse transcriptase domain-containing protein</fullName>
    </recommendedName>
</protein>
<dbReference type="InterPro" id="IPR043502">
    <property type="entry name" value="DNA/RNA_pol_sf"/>
</dbReference>
<dbReference type="InterPro" id="IPR051320">
    <property type="entry name" value="Viral_Replic_Matur_Polypro"/>
</dbReference>
<dbReference type="InterPro" id="IPR043128">
    <property type="entry name" value="Rev_trsase/Diguanyl_cyclase"/>
</dbReference>
<evidence type="ECO:0000256" key="1">
    <source>
        <dbReference type="SAM" id="MobiDB-lite"/>
    </source>
</evidence>
<reference evidence="2 3" key="1">
    <citation type="journal article" date="2024" name="BMC Genomics">
        <title>De novo assembly and annotation of Popillia japonica's genome with initial clues to its potential as an invasive pest.</title>
        <authorList>
            <person name="Cucini C."/>
            <person name="Boschi S."/>
            <person name="Funari R."/>
            <person name="Cardaioli E."/>
            <person name="Iannotti N."/>
            <person name="Marturano G."/>
            <person name="Paoli F."/>
            <person name="Bruttini M."/>
            <person name="Carapelli A."/>
            <person name="Frati F."/>
            <person name="Nardi F."/>
        </authorList>
    </citation>
    <scope>NUCLEOTIDE SEQUENCE [LARGE SCALE GENOMIC DNA]</scope>
    <source>
        <strain evidence="2">DMR45628</strain>
    </source>
</reference>
<evidence type="ECO:0000313" key="2">
    <source>
        <dbReference type="EMBL" id="KAK9712744.1"/>
    </source>
</evidence>
<dbReference type="PANTHER" id="PTHR33064">
    <property type="entry name" value="POL PROTEIN"/>
    <property type="match status" value="1"/>
</dbReference>
<dbReference type="PANTHER" id="PTHR33064:SF37">
    <property type="entry name" value="RIBONUCLEASE H"/>
    <property type="match status" value="1"/>
</dbReference>
<organism evidence="2 3">
    <name type="scientific">Popillia japonica</name>
    <name type="common">Japanese beetle</name>
    <dbReference type="NCBI Taxonomy" id="7064"/>
    <lineage>
        <taxon>Eukaryota</taxon>
        <taxon>Metazoa</taxon>
        <taxon>Ecdysozoa</taxon>
        <taxon>Arthropoda</taxon>
        <taxon>Hexapoda</taxon>
        <taxon>Insecta</taxon>
        <taxon>Pterygota</taxon>
        <taxon>Neoptera</taxon>
        <taxon>Endopterygota</taxon>
        <taxon>Coleoptera</taxon>
        <taxon>Polyphaga</taxon>
        <taxon>Scarabaeiformia</taxon>
        <taxon>Scarabaeidae</taxon>
        <taxon>Rutelinae</taxon>
        <taxon>Popillia</taxon>
    </lineage>
</organism>
<dbReference type="AlphaFoldDB" id="A0AAW1K4Q5"/>
<dbReference type="Gene3D" id="3.30.70.270">
    <property type="match status" value="2"/>
</dbReference>
<dbReference type="FunFam" id="3.30.70.270:FF:000023">
    <property type="entry name" value="Pol"/>
    <property type="match status" value="1"/>
</dbReference>